<dbReference type="InterPro" id="IPR009057">
    <property type="entry name" value="Homeodomain-like_sf"/>
</dbReference>
<dbReference type="SUPFAM" id="SSF51215">
    <property type="entry name" value="Regulatory protein AraC"/>
    <property type="match status" value="1"/>
</dbReference>
<dbReference type="InterPro" id="IPR050204">
    <property type="entry name" value="AraC_XylS_family_regulators"/>
</dbReference>
<dbReference type="PANTHER" id="PTHR46796:SF2">
    <property type="entry name" value="TRANSCRIPTIONAL REGULATORY PROTEIN"/>
    <property type="match status" value="1"/>
</dbReference>
<evidence type="ECO:0000256" key="2">
    <source>
        <dbReference type="ARBA" id="ARBA00023125"/>
    </source>
</evidence>
<keyword evidence="2" id="KW-0238">DNA-binding</keyword>
<dbReference type="PROSITE" id="PS01124">
    <property type="entry name" value="HTH_ARAC_FAMILY_2"/>
    <property type="match status" value="1"/>
</dbReference>
<dbReference type="GO" id="GO:0043565">
    <property type="term" value="F:sequence-specific DNA binding"/>
    <property type="evidence" value="ECO:0007669"/>
    <property type="project" value="InterPro"/>
</dbReference>
<keyword evidence="3" id="KW-0804">Transcription</keyword>
<evidence type="ECO:0000313" key="5">
    <source>
        <dbReference type="EMBL" id="XCG48860.1"/>
    </source>
</evidence>
<feature type="domain" description="HTH araC/xylS-type" evidence="4">
    <location>
        <begin position="176"/>
        <end position="273"/>
    </location>
</feature>
<dbReference type="RefSeq" id="WP_353643611.1">
    <property type="nucleotide sequence ID" value="NZ_CP159253.1"/>
</dbReference>
<reference evidence="5" key="1">
    <citation type="submission" date="2024-06" db="EMBL/GenBank/DDBJ databases">
        <title>Mesorhizobium karijinii sp. nov., a symbiont of the iconic Swainsona formosa from arid Australia.</title>
        <authorList>
            <person name="Hill Y.J."/>
            <person name="Watkin E.L.J."/>
            <person name="O'Hara G.W."/>
            <person name="Terpolilli J."/>
            <person name="Tye M.L."/>
            <person name="Kohlmeier M.G."/>
        </authorList>
    </citation>
    <scope>NUCLEOTIDE SEQUENCE</scope>
    <source>
        <strain evidence="5">WSM2240</strain>
    </source>
</reference>
<name>A0AAU8CPK9_9HYPH</name>
<gene>
    <name evidence="5" type="ORF">ABVK50_27250</name>
</gene>
<dbReference type="Pfam" id="PF12833">
    <property type="entry name" value="HTH_18"/>
    <property type="match status" value="1"/>
</dbReference>
<dbReference type="InterPro" id="IPR003313">
    <property type="entry name" value="AraC-bd"/>
</dbReference>
<dbReference type="EMBL" id="CP159253">
    <property type="protein sequence ID" value="XCG48860.1"/>
    <property type="molecule type" value="Genomic_DNA"/>
</dbReference>
<dbReference type="Gene3D" id="1.10.10.60">
    <property type="entry name" value="Homeodomain-like"/>
    <property type="match status" value="2"/>
</dbReference>
<evidence type="ECO:0000259" key="4">
    <source>
        <dbReference type="PROSITE" id="PS01124"/>
    </source>
</evidence>
<dbReference type="AlphaFoldDB" id="A0AAU8CPK9"/>
<protein>
    <submittedName>
        <fullName evidence="5">AraC family transcriptional regulator</fullName>
    </submittedName>
</protein>
<evidence type="ECO:0000256" key="1">
    <source>
        <dbReference type="ARBA" id="ARBA00023015"/>
    </source>
</evidence>
<keyword evidence="1" id="KW-0805">Transcription regulation</keyword>
<dbReference type="SUPFAM" id="SSF46689">
    <property type="entry name" value="Homeodomain-like"/>
    <property type="match status" value="2"/>
</dbReference>
<dbReference type="InterPro" id="IPR037923">
    <property type="entry name" value="HTH-like"/>
</dbReference>
<organism evidence="5">
    <name type="scientific">Mesorhizobium sp. WSM2240</name>
    <dbReference type="NCBI Taxonomy" id="3228851"/>
    <lineage>
        <taxon>Bacteria</taxon>
        <taxon>Pseudomonadati</taxon>
        <taxon>Pseudomonadota</taxon>
        <taxon>Alphaproteobacteria</taxon>
        <taxon>Hyphomicrobiales</taxon>
        <taxon>Phyllobacteriaceae</taxon>
        <taxon>Mesorhizobium</taxon>
    </lineage>
</organism>
<dbReference type="Pfam" id="PF02311">
    <property type="entry name" value="AraC_binding"/>
    <property type="match status" value="1"/>
</dbReference>
<dbReference type="SMART" id="SM00342">
    <property type="entry name" value="HTH_ARAC"/>
    <property type="match status" value="1"/>
</dbReference>
<dbReference type="PANTHER" id="PTHR46796">
    <property type="entry name" value="HTH-TYPE TRANSCRIPTIONAL ACTIVATOR RHAS-RELATED"/>
    <property type="match status" value="1"/>
</dbReference>
<sequence length="275" mass="29675">MAKRQFKMRRCLIAGVDAVEAETRHAFPRHTHEQFGIGVIHRGAQKSLSGRGMVEAGAGDTITVNPGEVHDGAPIGDAGRSWRMLYFDPPLIADAARDLSQGRTSTFEFAQPVIADARIAARFGALFSAVTAGGAEAATPVETAKAVAREERLLMLLAEVMRGDVDRDRSVPDAISMARSRIDDDPTATVTLSDLARDSGLSRFQLLRAFARATGLTPHAYLVQRRVDAARRLIRRGTPLAEAAAACGFSDQSHMTRIFTRKYGISPGAYAEAVN</sequence>
<dbReference type="GO" id="GO:0003700">
    <property type="term" value="F:DNA-binding transcription factor activity"/>
    <property type="evidence" value="ECO:0007669"/>
    <property type="project" value="InterPro"/>
</dbReference>
<accession>A0AAU8CPK9</accession>
<proteinExistence type="predicted"/>
<dbReference type="InterPro" id="IPR018060">
    <property type="entry name" value="HTH_AraC"/>
</dbReference>
<evidence type="ECO:0000256" key="3">
    <source>
        <dbReference type="ARBA" id="ARBA00023163"/>
    </source>
</evidence>